<evidence type="ECO:0000256" key="5">
    <source>
        <dbReference type="ARBA" id="ARBA00022692"/>
    </source>
</evidence>
<comment type="similarity">
    <text evidence="12 14">Belongs to the TonB-dependent receptor family.</text>
</comment>
<evidence type="ECO:0000256" key="4">
    <source>
        <dbReference type="ARBA" id="ARBA00022496"/>
    </source>
</evidence>
<dbReference type="InterPro" id="IPR000531">
    <property type="entry name" value="Beta-barrel_TonB"/>
</dbReference>
<keyword evidence="19" id="KW-1185">Reference proteome</keyword>
<keyword evidence="6 15" id="KW-0732">Signal</keyword>
<evidence type="ECO:0000259" key="17">
    <source>
        <dbReference type="Pfam" id="PF07715"/>
    </source>
</evidence>
<dbReference type="PROSITE" id="PS01156">
    <property type="entry name" value="TONB_DEPENDENT_REC_2"/>
    <property type="match status" value="1"/>
</dbReference>
<keyword evidence="4" id="KW-0410">Iron transport</keyword>
<evidence type="ECO:0000313" key="19">
    <source>
        <dbReference type="Proteomes" id="UP000218323"/>
    </source>
</evidence>
<sequence>MRLTTVLLSTAAAPALLFAATASAQTSTGQTSTDQASPVTANAAVAGQADTTAAQADANDVGAGDIVVTATRRSERLSEVPISINAVSQAALQNSGATDIRQMAQLAPSLNVSSTGSEANASARVRGIGTVGDNPGLESSVAVFIDGVYRSRTGSGLNDLGEVDRIEVLRGPQGTLSGRNSSAGAINVYTKAPSFDFGGYAEGSYGNFDAWRAAGALTGPIIKDLLAFRIDGVYAKRDGFMRDVVNNTDYNDRNRWFVRGQLLLEPSSDFSLRLIGDYTFRDEKCCGAVYVDTREKIDPTPGAAGDYAINPNGNRIVDVINSIAALRGYPAGTAFPSGNDPYSRRIAFSPGKAYSNVTKDYGGSAQIDWNLGGASLTSITAYREYKSAGASDIDYNVLDIGDRPADGNNYRQFHTFTQEVRLNGEAFGDRLNWLVGGFFSNEDLEVVDNLKFGSDYGAFAACRIVATINPTAALRNPAGPGCLGTTPLAALGGATGRQAIGAGLGAAAGVILPAIDLLGTLNNLGTTRDVYRQNSKSFALFTHNIVKLTDNLSFTAGLRWTQERKRFDATFGNNNTVCPQIQGLLGAGPAGNLFNNAQLAALTRGIATLACTGNSSSALNGRTLADNFKEDQLTGTAVLSWKPVDRVMTYASYSRGYKAGGYNLDRSDLGDAYNPATIGNATGGRLRFDPETVNAYEIGLKYSSRPFTFNIAGFRSEFKNFQLNTFNGTNYVVENIGSCSNDLNGADRDNSAATGACTGNVKYGVVSQGVEVEAGFYPARHLAVNLGYTFADTKYRRNLVGSDAGAPLDPALFLLSGSQMSNAPRNVITSSVAWTPDIGSDGMSALFYVDQRTASDYNTGSDLFVEKMQDGFTVVNARVGLRGRDERWAVELWAQNLLDTNYTQVAFNSPFQGAGSQQQVQAFGGTGNQLFSAFLAEPRTYGVTLRTRF</sequence>
<dbReference type="SUPFAM" id="SSF56935">
    <property type="entry name" value="Porins"/>
    <property type="match status" value="1"/>
</dbReference>
<feature type="chain" id="PRO_5013127981" evidence="15">
    <location>
        <begin position="25"/>
        <end position="949"/>
    </location>
</feature>
<keyword evidence="9 14" id="KW-0798">TonB box</keyword>
<keyword evidence="18" id="KW-0675">Receptor</keyword>
<evidence type="ECO:0000256" key="1">
    <source>
        <dbReference type="ARBA" id="ARBA00004571"/>
    </source>
</evidence>
<keyword evidence="5 12" id="KW-0812">Transmembrane</keyword>
<dbReference type="PANTHER" id="PTHR32552">
    <property type="entry name" value="FERRICHROME IRON RECEPTOR-RELATED"/>
    <property type="match status" value="1"/>
</dbReference>
<comment type="caution">
    <text evidence="18">The sequence shown here is derived from an EMBL/GenBank/DDBJ whole genome shotgun (WGS) entry which is preliminary data.</text>
</comment>
<keyword evidence="3 12" id="KW-1134">Transmembrane beta strand</keyword>
<dbReference type="Pfam" id="PF07715">
    <property type="entry name" value="Plug"/>
    <property type="match status" value="1"/>
</dbReference>
<dbReference type="GO" id="GO:0009279">
    <property type="term" value="C:cell outer membrane"/>
    <property type="evidence" value="ECO:0007669"/>
    <property type="project" value="UniProtKB-SubCell"/>
</dbReference>
<keyword evidence="7" id="KW-0408">Iron</keyword>
<dbReference type="InterPro" id="IPR012910">
    <property type="entry name" value="Plug_dom"/>
</dbReference>
<dbReference type="EMBL" id="NWVC01000003">
    <property type="protein sequence ID" value="PCG14523.1"/>
    <property type="molecule type" value="Genomic_DNA"/>
</dbReference>
<dbReference type="AlphaFoldDB" id="A0A2A4I9R4"/>
<evidence type="ECO:0000256" key="7">
    <source>
        <dbReference type="ARBA" id="ARBA00023004"/>
    </source>
</evidence>
<evidence type="ECO:0000256" key="6">
    <source>
        <dbReference type="ARBA" id="ARBA00022729"/>
    </source>
</evidence>
<dbReference type="Gene3D" id="2.40.170.20">
    <property type="entry name" value="TonB-dependent receptor, beta-barrel domain"/>
    <property type="match status" value="2"/>
</dbReference>
<keyword evidence="11 12" id="KW-0998">Cell outer membrane</keyword>
<evidence type="ECO:0000256" key="12">
    <source>
        <dbReference type="PROSITE-ProRule" id="PRU01360"/>
    </source>
</evidence>
<feature type="domain" description="TonB-dependent receptor-like beta-barrel" evidence="16">
    <location>
        <begin position="374"/>
        <end position="897"/>
    </location>
</feature>
<evidence type="ECO:0000256" key="3">
    <source>
        <dbReference type="ARBA" id="ARBA00022452"/>
    </source>
</evidence>
<keyword evidence="10 12" id="KW-0472">Membrane</keyword>
<evidence type="ECO:0000313" key="18">
    <source>
        <dbReference type="EMBL" id="PCG14523.1"/>
    </source>
</evidence>
<dbReference type="InterPro" id="IPR039426">
    <property type="entry name" value="TonB-dep_rcpt-like"/>
</dbReference>
<feature type="short sequence motif" description="TonB C-terminal box" evidence="13">
    <location>
        <begin position="932"/>
        <end position="949"/>
    </location>
</feature>
<evidence type="ECO:0000256" key="9">
    <source>
        <dbReference type="ARBA" id="ARBA00023077"/>
    </source>
</evidence>
<evidence type="ECO:0000256" key="13">
    <source>
        <dbReference type="PROSITE-ProRule" id="PRU10144"/>
    </source>
</evidence>
<feature type="signal peptide" evidence="15">
    <location>
        <begin position="1"/>
        <end position="24"/>
    </location>
</feature>
<dbReference type="GO" id="GO:0006826">
    <property type="term" value="P:iron ion transport"/>
    <property type="evidence" value="ECO:0007669"/>
    <property type="project" value="UniProtKB-KW"/>
</dbReference>
<evidence type="ECO:0000256" key="11">
    <source>
        <dbReference type="ARBA" id="ARBA00023237"/>
    </source>
</evidence>
<dbReference type="Proteomes" id="UP000218323">
    <property type="component" value="Unassembled WGS sequence"/>
</dbReference>
<reference evidence="18 19" key="1">
    <citation type="submission" date="2017-09" db="EMBL/GenBank/DDBJ databases">
        <title>Sphingomonas adhaesiva DSM 7418, whole genome shotgun sequence.</title>
        <authorList>
            <person name="Feng G."/>
            <person name="Zhu H."/>
        </authorList>
    </citation>
    <scope>NUCLEOTIDE SEQUENCE [LARGE SCALE GENOMIC DNA]</scope>
    <source>
        <strain evidence="18 19">DSM 7418</strain>
    </source>
</reference>
<evidence type="ECO:0000256" key="15">
    <source>
        <dbReference type="SAM" id="SignalP"/>
    </source>
</evidence>
<keyword evidence="2 12" id="KW-0813">Transport</keyword>
<comment type="subcellular location">
    <subcellularLocation>
        <location evidence="1 12">Cell outer membrane</location>
        <topology evidence="1 12">Multi-pass membrane protein</topology>
    </subcellularLocation>
</comment>
<evidence type="ECO:0000259" key="16">
    <source>
        <dbReference type="Pfam" id="PF00593"/>
    </source>
</evidence>
<dbReference type="PROSITE" id="PS52016">
    <property type="entry name" value="TONB_DEPENDENT_REC_3"/>
    <property type="match status" value="1"/>
</dbReference>
<dbReference type="InterPro" id="IPR010917">
    <property type="entry name" value="TonB_rcpt_CS"/>
</dbReference>
<gene>
    <name evidence="18" type="ORF">COA07_08310</name>
</gene>
<organism evidence="18 19">
    <name type="scientific">Sphingomonas adhaesiva</name>
    <dbReference type="NCBI Taxonomy" id="28212"/>
    <lineage>
        <taxon>Bacteria</taxon>
        <taxon>Pseudomonadati</taxon>
        <taxon>Pseudomonadota</taxon>
        <taxon>Alphaproteobacteria</taxon>
        <taxon>Sphingomonadales</taxon>
        <taxon>Sphingomonadaceae</taxon>
        <taxon>Sphingomonas</taxon>
    </lineage>
</organism>
<keyword evidence="8" id="KW-0406">Ion transport</keyword>
<evidence type="ECO:0000256" key="10">
    <source>
        <dbReference type="ARBA" id="ARBA00023136"/>
    </source>
</evidence>
<evidence type="ECO:0000256" key="8">
    <source>
        <dbReference type="ARBA" id="ARBA00023065"/>
    </source>
</evidence>
<protein>
    <submittedName>
        <fullName evidence="18">TonB-dependent receptor</fullName>
    </submittedName>
</protein>
<accession>A0A2A4I9R4</accession>
<feature type="domain" description="TonB-dependent receptor plug" evidence="17">
    <location>
        <begin position="77"/>
        <end position="185"/>
    </location>
</feature>
<dbReference type="PANTHER" id="PTHR32552:SF81">
    <property type="entry name" value="TONB-DEPENDENT OUTER MEMBRANE RECEPTOR"/>
    <property type="match status" value="1"/>
</dbReference>
<evidence type="ECO:0000256" key="2">
    <source>
        <dbReference type="ARBA" id="ARBA00022448"/>
    </source>
</evidence>
<name>A0A2A4I9R4_9SPHN</name>
<evidence type="ECO:0000256" key="14">
    <source>
        <dbReference type="RuleBase" id="RU003357"/>
    </source>
</evidence>
<dbReference type="RefSeq" id="WP_066710944.1">
    <property type="nucleotide sequence ID" value="NZ_JBHIWA010000064.1"/>
</dbReference>
<proteinExistence type="inferred from homology"/>
<dbReference type="InterPro" id="IPR036942">
    <property type="entry name" value="Beta-barrel_TonB_sf"/>
</dbReference>
<dbReference type="Pfam" id="PF00593">
    <property type="entry name" value="TonB_dep_Rec_b-barrel"/>
    <property type="match status" value="1"/>
</dbReference>